<evidence type="ECO:0000256" key="3">
    <source>
        <dbReference type="ARBA" id="ARBA00022679"/>
    </source>
</evidence>
<keyword evidence="6" id="KW-0479">Metal-binding</keyword>
<dbReference type="STRING" id="3818.A0A444Y1C0"/>
<keyword evidence="4" id="KW-0548">Nucleotidyltransferase</keyword>
<dbReference type="InterPro" id="IPR050951">
    <property type="entry name" value="Retrovirus_Pol_polyprotein"/>
</dbReference>
<evidence type="ECO:0000313" key="22">
    <source>
        <dbReference type="Proteomes" id="UP000289738"/>
    </source>
</evidence>
<evidence type="ECO:0000256" key="1">
    <source>
        <dbReference type="ARBA" id="ARBA00012493"/>
    </source>
</evidence>
<evidence type="ECO:0000256" key="12">
    <source>
        <dbReference type="ARBA" id="ARBA00022918"/>
    </source>
</evidence>
<dbReference type="Pfam" id="PF00078">
    <property type="entry name" value="RVT_1"/>
    <property type="match status" value="1"/>
</dbReference>
<dbReference type="PROSITE" id="PS50878">
    <property type="entry name" value="RT_POL"/>
    <property type="match status" value="1"/>
</dbReference>
<evidence type="ECO:0000259" key="19">
    <source>
        <dbReference type="PROSITE" id="PS50878"/>
    </source>
</evidence>
<evidence type="ECO:0000256" key="14">
    <source>
        <dbReference type="ARBA" id="ARBA00023125"/>
    </source>
</evidence>
<dbReference type="InterPro" id="IPR000477">
    <property type="entry name" value="RT_dom"/>
</dbReference>
<organism evidence="21 22">
    <name type="scientific">Arachis hypogaea</name>
    <name type="common">Peanut</name>
    <dbReference type="NCBI Taxonomy" id="3818"/>
    <lineage>
        <taxon>Eukaryota</taxon>
        <taxon>Viridiplantae</taxon>
        <taxon>Streptophyta</taxon>
        <taxon>Embryophyta</taxon>
        <taxon>Tracheophyta</taxon>
        <taxon>Spermatophyta</taxon>
        <taxon>Magnoliopsida</taxon>
        <taxon>eudicotyledons</taxon>
        <taxon>Gunneridae</taxon>
        <taxon>Pentapetalae</taxon>
        <taxon>rosids</taxon>
        <taxon>fabids</taxon>
        <taxon>Fabales</taxon>
        <taxon>Fabaceae</taxon>
        <taxon>Papilionoideae</taxon>
        <taxon>50 kb inversion clade</taxon>
        <taxon>dalbergioids sensu lato</taxon>
        <taxon>Dalbergieae</taxon>
        <taxon>Pterocarpus clade</taxon>
        <taxon>Arachis</taxon>
    </lineage>
</organism>
<dbReference type="PROSITE" id="PS50994">
    <property type="entry name" value="INTEGRASE"/>
    <property type="match status" value="1"/>
</dbReference>
<keyword evidence="11" id="KW-0229">DNA integration</keyword>
<dbReference type="PANTHER" id="PTHR37984">
    <property type="entry name" value="PROTEIN CBG26694"/>
    <property type="match status" value="1"/>
</dbReference>
<keyword evidence="13" id="KW-0239">DNA-directed DNA polymerase</keyword>
<evidence type="ECO:0000256" key="13">
    <source>
        <dbReference type="ARBA" id="ARBA00022932"/>
    </source>
</evidence>
<evidence type="ECO:0000256" key="5">
    <source>
        <dbReference type="ARBA" id="ARBA00022722"/>
    </source>
</evidence>
<dbReference type="GO" id="GO:0004190">
    <property type="term" value="F:aspartic-type endopeptidase activity"/>
    <property type="evidence" value="ECO:0007669"/>
    <property type="project" value="UniProtKB-KW"/>
</dbReference>
<keyword evidence="8" id="KW-0255">Endonuclease</keyword>
<feature type="region of interest" description="Disordered" evidence="17">
    <location>
        <begin position="1"/>
        <end position="25"/>
    </location>
</feature>
<dbReference type="PANTHER" id="PTHR37984:SF5">
    <property type="entry name" value="PROTEIN NYNRIN-LIKE"/>
    <property type="match status" value="1"/>
</dbReference>
<reference evidence="21 22" key="1">
    <citation type="submission" date="2019-01" db="EMBL/GenBank/DDBJ databases">
        <title>Sequencing of cultivated peanut Arachis hypogaea provides insights into genome evolution and oil improvement.</title>
        <authorList>
            <person name="Chen X."/>
        </authorList>
    </citation>
    <scope>NUCLEOTIDE SEQUENCE [LARGE SCALE GENOMIC DNA]</scope>
    <source>
        <strain evidence="22">cv. Fuhuasheng</strain>
        <tissue evidence="21">Leaves</tissue>
    </source>
</reference>
<feature type="domain" description="Reverse transcriptase" evidence="19">
    <location>
        <begin position="589"/>
        <end position="768"/>
    </location>
</feature>
<dbReference type="GO" id="GO:0015074">
    <property type="term" value="P:DNA integration"/>
    <property type="evidence" value="ECO:0007669"/>
    <property type="project" value="UniProtKB-KW"/>
</dbReference>
<feature type="compositionally biased region" description="Basic residues" evidence="17">
    <location>
        <begin position="1"/>
        <end position="13"/>
    </location>
</feature>
<dbReference type="Gene3D" id="3.30.420.10">
    <property type="entry name" value="Ribonuclease H-like superfamily/Ribonuclease H"/>
    <property type="match status" value="1"/>
</dbReference>
<gene>
    <name evidence="21" type="ORF">Ahy_B08g091077</name>
</gene>
<dbReference type="Pfam" id="PF00098">
    <property type="entry name" value="zf-CCHC"/>
    <property type="match status" value="1"/>
</dbReference>
<dbReference type="FunFam" id="1.10.340.70:FF:000001">
    <property type="entry name" value="Retrovirus-related Pol polyprotein from transposon gypsy-like Protein"/>
    <property type="match status" value="1"/>
</dbReference>
<keyword evidence="16" id="KW-0863">Zinc-finger</keyword>
<dbReference type="GO" id="GO:0003964">
    <property type="term" value="F:RNA-directed DNA polymerase activity"/>
    <property type="evidence" value="ECO:0007669"/>
    <property type="project" value="UniProtKB-KW"/>
</dbReference>
<evidence type="ECO:0000256" key="9">
    <source>
        <dbReference type="ARBA" id="ARBA00022801"/>
    </source>
</evidence>
<dbReference type="SUPFAM" id="SSF56672">
    <property type="entry name" value="DNA/RNA polymerases"/>
    <property type="match status" value="1"/>
</dbReference>
<dbReference type="Gene3D" id="2.40.70.10">
    <property type="entry name" value="Acid Proteases"/>
    <property type="match status" value="1"/>
</dbReference>
<dbReference type="Proteomes" id="UP000289738">
    <property type="component" value="Chromosome B08"/>
</dbReference>
<evidence type="ECO:0000256" key="6">
    <source>
        <dbReference type="ARBA" id="ARBA00022723"/>
    </source>
</evidence>
<keyword evidence="2" id="KW-0645">Protease</keyword>
<keyword evidence="3" id="KW-0808">Transferase</keyword>
<dbReference type="GO" id="GO:0006310">
    <property type="term" value="P:DNA recombination"/>
    <property type="evidence" value="ECO:0007669"/>
    <property type="project" value="UniProtKB-KW"/>
</dbReference>
<dbReference type="FunFam" id="3.30.420.10:FF:000032">
    <property type="entry name" value="Retrovirus-related Pol polyprotein from transposon 297-like Protein"/>
    <property type="match status" value="1"/>
</dbReference>
<evidence type="ECO:0000256" key="17">
    <source>
        <dbReference type="SAM" id="MobiDB-lite"/>
    </source>
</evidence>
<dbReference type="GO" id="GO:0004519">
    <property type="term" value="F:endonuclease activity"/>
    <property type="evidence" value="ECO:0007669"/>
    <property type="project" value="UniProtKB-KW"/>
</dbReference>
<keyword evidence="15" id="KW-0233">DNA recombination</keyword>
<dbReference type="Pfam" id="PF03732">
    <property type="entry name" value="Retrotrans_gag"/>
    <property type="match status" value="1"/>
</dbReference>
<keyword evidence="7" id="KW-0064">Aspartyl protease</keyword>
<dbReference type="Gene3D" id="1.10.340.70">
    <property type="match status" value="1"/>
</dbReference>
<keyword evidence="9" id="KW-0378">Hydrolase</keyword>
<evidence type="ECO:0000256" key="16">
    <source>
        <dbReference type="PROSITE-ProRule" id="PRU00047"/>
    </source>
</evidence>
<accession>A0A444Y1C0</accession>
<evidence type="ECO:0000256" key="11">
    <source>
        <dbReference type="ARBA" id="ARBA00022908"/>
    </source>
</evidence>
<evidence type="ECO:0000256" key="7">
    <source>
        <dbReference type="ARBA" id="ARBA00022750"/>
    </source>
</evidence>
<evidence type="ECO:0000313" key="21">
    <source>
        <dbReference type="EMBL" id="RYQ95734.1"/>
    </source>
</evidence>
<keyword evidence="5" id="KW-0540">Nuclease</keyword>
<dbReference type="SUPFAM" id="SSF57756">
    <property type="entry name" value="Retrovirus zinc finger-like domains"/>
    <property type="match status" value="1"/>
</dbReference>
<dbReference type="SMART" id="SM00343">
    <property type="entry name" value="ZnF_C2HC"/>
    <property type="match status" value="1"/>
</dbReference>
<dbReference type="Gene3D" id="3.10.10.10">
    <property type="entry name" value="HIV Type 1 Reverse Transcriptase, subunit A, domain 1"/>
    <property type="match status" value="1"/>
</dbReference>
<keyword evidence="10" id="KW-0460">Magnesium</keyword>
<evidence type="ECO:0000259" key="18">
    <source>
        <dbReference type="PROSITE" id="PS50158"/>
    </source>
</evidence>
<protein>
    <recommendedName>
        <fullName evidence="1">RNA-directed DNA polymerase</fullName>
        <ecNumber evidence="1">2.7.7.49</ecNumber>
    </recommendedName>
</protein>
<dbReference type="Gene3D" id="4.10.60.10">
    <property type="entry name" value="Zinc finger, CCHC-type"/>
    <property type="match status" value="1"/>
</dbReference>
<evidence type="ECO:0000259" key="20">
    <source>
        <dbReference type="PROSITE" id="PS50994"/>
    </source>
</evidence>
<dbReference type="InterPro" id="IPR012337">
    <property type="entry name" value="RNaseH-like_sf"/>
</dbReference>
<evidence type="ECO:0000256" key="4">
    <source>
        <dbReference type="ARBA" id="ARBA00022695"/>
    </source>
</evidence>
<feature type="domain" description="Integrase catalytic" evidence="20">
    <location>
        <begin position="1135"/>
        <end position="1298"/>
    </location>
</feature>
<dbReference type="GO" id="GO:0008270">
    <property type="term" value="F:zinc ion binding"/>
    <property type="evidence" value="ECO:0007669"/>
    <property type="project" value="UniProtKB-KW"/>
</dbReference>
<proteinExistence type="predicted"/>
<dbReference type="CDD" id="cd00303">
    <property type="entry name" value="retropepsin_like"/>
    <property type="match status" value="1"/>
</dbReference>
<dbReference type="EMBL" id="SDMP01000018">
    <property type="protein sequence ID" value="RYQ95734.1"/>
    <property type="molecule type" value="Genomic_DNA"/>
</dbReference>
<dbReference type="EC" id="2.7.7.49" evidence="1"/>
<dbReference type="InterPro" id="IPR043502">
    <property type="entry name" value="DNA/RNA_pol_sf"/>
</dbReference>
<dbReference type="InterPro" id="IPR005162">
    <property type="entry name" value="Retrotrans_gag_dom"/>
</dbReference>
<keyword evidence="12" id="KW-0695">RNA-directed DNA polymerase</keyword>
<evidence type="ECO:0000256" key="10">
    <source>
        <dbReference type="ARBA" id="ARBA00022842"/>
    </source>
</evidence>
<dbReference type="FunFam" id="3.30.70.270:FF:000020">
    <property type="entry name" value="Transposon Tf2-6 polyprotein-like Protein"/>
    <property type="match status" value="1"/>
</dbReference>
<dbReference type="InterPro" id="IPR056924">
    <property type="entry name" value="SH3_Tf2-1"/>
</dbReference>
<dbReference type="Gene3D" id="3.30.70.270">
    <property type="match status" value="2"/>
</dbReference>
<dbReference type="InterPro" id="IPR043128">
    <property type="entry name" value="Rev_trsase/Diguanyl_cyclase"/>
</dbReference>
<comment type="caution">
    <text evidence="21">The sequence shown here is derived from an EMBL/GenBank/DDBJ whole genome shotgun (WGS) entry which is preliminary data.</text>
</comment>
<dbReference type="GO" id="GO:0006508">
    <property type="term" value="P:proteolysis"/>
    <property type="evidence" value="ECO:0007669"/>
    <property type="project" value="UniProtKB-KW"/>
</dbReference>
<dbReference type="GO" id="GO:0003887">
    <property type="term" value="F:DNA-directed DNA polymerase activity"/>
    <property type="evidence" value="ECO:0007669"/>
    <property type="project" value="UniProtKB-KW"/>
</dbReference>
<dbReference type="CDD" id="cd01647">
    <property type="entry name" value="RT_LTR"/>
    <property type="match status" value="1"/>
</dbReference>
<dbReference type="InterPro" id="IPR001584">
    <property type="entry name" value="Integrase_cat-core"/>
</dbReference>
<dbReference type="InterPro" id="IPR036397">
    <property type="entry name" value="RNaseH_sf"/>
</dbReference>
<dbReference type="Pfam" id="PF17921">
    <property type="entry name" value="Integrase_H2C2"/>
    <property type="match status" value="1"/>
</dbReference>
<feature type="domain" description="CCHC-type" evidence="18">
    <location>
        <begin position="329"/>
        <end position="344"/>
    </location>
</feature>
<evidence type="ECO:0000256" key="15">
    <source>
        <dbReference type="ARBA" id="ARBA00023172"/>
    </source>
</evidence>
<feature type="region of interest" description="Disordered" evidence="17">
    <location>
        <begin position="254"/>
        <end position="304"/>
    </location>
</feature>
<dbReference type="InterPro" id="IPR021109">
    <property type="entry name" value="Peptidase_aspartic_dom_sf"/>
</dbReference>
<dbReference type="SUPFAM" id="SSF53098">
    <property type="entry name" value="Ribonuclease H-like"/>
    <property type="match status" value="1"/>
</dbReference>
<dbReference type="InterPro" id="IPR036875">
    <property type="entry name" value="Znf_CCHC_sf"/>
</dbReference>
<dbReference type="PROSITE" id="PS50158">
    <property type="entry name" value="ZF_CCHC"/>
    <property type="match status" value="1"/>
</dbReference>
<dbReference type="InterPro" id="IPR001878">
    <property type="entry name" value="Znf_CCHC"/>
</dbReference>
<dbReference type="Pfam" id="PF08284">
    <property type="entry name" value="RVP_2"/>
    <property type="match status" value="1"/>
</dbReference>
<dbReference type="GO" id="GO:0003677">
    <property type="term" value="F:DNA binding"/>
    <property type="evidence" value="ECO:0007669"/>
    <property type="project" value="UniProtKB-KW"/>
</dbReference>
<dbReference type="Pfam" id="PF17917">
    <property type="entry name" value="RT_RNaseH"/>
    <property type="match status" value="1"/>
</dbReference>
<keyword evidence="16" id="KW-0862">Zinc</keyword>
<feature type="compositionally biased region" description="Low complexity" evidence="17">
    <location>
        <begin position="15"/>
        <end position="25"/>
    </location>
</feature>
<keyword evidence="14" id="KW-0238">DNA-binding</keyword>
<keyword evidence="22" id="KW-1185">Reference proteome</keyword>
<evidence type="ECO:0000256" key="2">
    <source>
        <dbReference type="ARBA" id="ARBA00022670"/>
    </source>
</evidence>
<dbReference type="InterPro" id="IPR041373">
    <property type="entry name" value="RT_RNaseH"/>
</dbReference>
<dbReference type="InterPro" id="IPR041588">
    <property type="entry name" value="Integrase_H2C2"/>
</dbReference>
<evidence type="ECO:0000256" key="8">
    <source>
        <dbReference type="ARBA" id="ARBA00022759"/>
    </source>
</evidence>
<dbReference type="Pfam" id="PF24626">
    <property type="entry name" value="SH3_Tf2-1"/>
    <property type="match status" value="1"/>
</dbReference>
<name>A0A444Y1C0_ARAHY</name>
<dbReference type="SUPFAM" id="SSF50630">
    <property type="entry name" value="Acid proteases"/>
    <property type="match status" value="1"/>
</dbReference>
<sequence>MSTRGRGRGRGRGRTGTVTPVPTGTDPVDFMAALGNMAAAMQATAEALGNQISQGNHGNNNDEDGPMTLATFLKVRPPTFRGTSNPTDADNWIQAMERALQAQQVPEEQWVEFGTYQLQGEAQYWWQGTRRILQPDGAAIPWEVFRTEFYKKYFPNSARNAKELELMQLKQGQMTVAEYTSKFEELCRFSRICQGAPEDFAEWKCIKYEGGLRSDILSFVAPMEIRVFSELVNKSRVAEDCVRKAAAEKGSLRMPFQRPSGRNFAPRGRNFKRGGFVPQQTQGQGNYRRPNITANQGKRFGKQPQQDLNCQKCGKYHPGVPCRLGLGVCYSCGQPGHIASNCPEKKKYETGRVQQPGRVYTTSTIGAEGSETLIRGNCEMAGKILNALFDSGASHSFIAFEKAHELRLRMVVLGYDLKVYNATHEAMVTRIECPQVPFRVQQREFVHDLICLPMTGLDLILGLDWLSKNHVLLDCSEKSVQFMPEGSEAPVVVNSYYLNSMIVNCSGTECQGIMLLTAGVSGDDQSLEQIPVVCEFSNVFPDDINEFPPNREVEFAIELVPGSGPISITPYRMSPLEMAELKAQLEDLLGKHFIRPSVSPWGAPVLLVKKKDGSMRLCVDYRQLNKITVKNKYPLPRIDDLMDQLQGAGVFSKIDLRSGYHQIRVRDEDIPKTAFRTRYGHYEYTVMSFRLTNAPAVFMDYMNRIFRPYLDKFVIVFIDDILVYSKTEEEHADQLRTVLQILRDRKLYAKLSKCEFWKSEVKFLGHVVSKQGIAVDPAKVEAVMNWERPTSVTEIRSFLGLAGYYRRFIKGFSQLALPLTKLTRKDTPFIWTPECEESFQALKHRLTTAPVLVLPEPSEPFEVYCDASLKGLGCVLMQHQNVVAYASRQLRPHEMNYPTHDLELAAVVFALKIWRHYLYGVKFHVFSDHKSLKYLFEQKELNMRQRRWMELLKDYDFELNYHPGKANVVADALSRKSLYAAWMMLREEELLKAFQGLNLGVREESGILCLSQLQISSDFKSELLKAHQDSEALRKVLPAVEQGKQWRMSEGHDGLWRFKNRIIVPDVGDLRQSILKEAHKSGFSIHPGSTKMYQDLKAMFWWPGMKNDVALHVSKCLTCQKVKIEHQRPSGTLQPLEIPQWKWESIAMDFVIGLPRTRSGCDAIWVVVDRLTKSAHFLPIRISCTMEELARMYIKEIVRLHGVPSTIISDRDPRFTSRFWGAFQRAFGTQLSLSTAYHPQTDGQSERTIQTLEDMLRACVLDQPASWDRYMPLVEFAYNNSYHASIGMAPYEALYGRKCQSPLCWYETGERSLLGPEMIAETTEQIKKIRSRMLIAQSRQKSYADQRRKPLEFEEGEHVFLRVTPTTGVGRAIKTKKLNPRYIGPFEILKRIGPVAYRIALPPYLSNLHDVFHVSQLRKYTPDASHVLEPEPIQVREDLTLPVIPVRIDDTSVKRLRGREVSLVKVAWRRAGIEEHTWELESDMRKDYPHLFSDAGREPSR</sequence>
<dbReference type="CDD" id="cd09274">
    <property type="entry name" value="RNase_HI_RT_Ty3"/>
    <property type="match status" value="1"/>
</dbReference>